<organism evidence="2 3">
    <name type="scientific">Ensete ventricosum</name>
    <name type="common">Abyssinian banana</name>
    <name type="synonym">Musa ensete</name>
    <dbReference type="NCBI Taxonomy" id="4639"/>
    <lineage>
        <taxon>Eukaryota</taxon>
        <taxon>Viridiplantae</taxon>
        <taxon>Streptophyta</taxon>
        <taxon>Embryophyta</taxon>
        <taxon>Tracheophyta</taxon>
        <taxon>Spermatophyta</taxon>
        <taxon>Magnoliopsida</taxon>
        <taxon>Liliopsida</taxon>
        <taxon>Zingiberales</taxon>
        <taxon>Musaceae</taxon>
        <taxon>Ensete</taxon>
    </lineage>
</organism>
<dbReference type="EMBL" id="AMZH03001438">
    <property type="protein sequence ID" value="RRT79299.1"/>
    <property type="molecule type" value="Genomic_DNA"/>
</dbReference>
<comment type="caution">
    <text evidence="2">The sequence shown here is derived from an EMBL/GenBank/DDBJ whole genome shotgun (WGS) entry which is preliminary data.</text>
</comment>
<feature type="region of interest" description="Disordered" evidence="1">
    <location>
        <begin position="22"/>
        <end position="73"/>
    </location>
</feature>
<proteinExistence type="predicted"/>
<evidence type="ECO:0000256" key="1">
    <source>
        <dbReference type="SAM" id="MobiDB-lite"/>
    </source>
</evidence>
<feature type="compositionally biased region" description="Acidic residues" evidence="1">
    <location>
        <begin position="61"/>
        <end position="71"/>
    </location>
</feature>
<name>A0A427ASR6_ENSVE</name>
<dbReference type="AlphaFoldDB" id="A0A427ASR6"/>
<gene>
    <name evidence="2" type="ORF">B296_00002986</name>
</gene>
<accession>A0A427ASR6</accession>
<reference evidence="2 3" key="1">
    <citation type="journal article" date="2014" name="Agronomy (Basel)">
        <title>A Draft Genome Sequence for Ensete ventricosum, the Drought-Tolerant Tree Against Hunger.</title>
        <authorList>
            <person name="Harrison J."/>
            <person name="Moore K.A."/>
            <person name="Paszkiewicz K."/>
            <person name="Jones T."/>
            <person name="Grant M."/>
            <person name="Ambacheew D."/>
            <person name="Muzemil S."/>
            <person name="Studholme D.J."/>
        </authorList>
    </citation>
    <scope>NUCLEOTIDE SEQUENCE [LARGE SCALE GENOMIC DNA]</scope>
</reference>
<sequence length="93" mass="10230">MTNHNCANLVVRIDMQFRRKSLGTHLEEGVGEREEEEEGGRGPEEGADGSGWACTRGVAGELDDGAEESEGAETLWRGLKRRPYLVGAPHDHR</sequence>
<dbReference type="Proteomes" id="UP000287651">
    <property type="component" value="Unassembled WGS sequence"/>
</dbReference>
<evidence type="ECO:0000313" key="3">
    <source>
        <dbReference type="Proteomes" id="UP000287651"/>
    </source>
</evidence>
<protein>
    <submittedName>
        <fullName evidence="2">Uncharacterized protein</fullName>
    </submittedName>
</protein>
<evidence type="ECO:0000313" key="2">
    <source>
        <dbReference type="EMBL" id="RRT79299.1"/>
    </source>
</evidence>